<dbReference type="Proteomes" id="UP000244989">
    <property type="component" value="Unassembled WGS sequence"/>
</dbReference>
<dbReference type="GO" id="GO:0022857">
    <property type="term" value="F:transmembrane transporter activity"/>
    <property type="evidence" value="ECO:0007669"/>
    <property type="project" value="InterPro"/>
</dbReference>
<comment type="caution">
    <text evidence="9">The sequence shown here is derived from an EMBL/GenBank/DDBJ whole genome shotgun (WGS) entry which is preliminary data.</text>
</comment>
<feature type="transmembrane region" description="Helical" evidence="8">
    <location>
        <begin position="118"/>
        <end position="141"/>
    </location>
</feature>
<dbReference type="KEGG" id="cyz:C3B44_01895"/>
<feature type="transmembrane region" description="Helical" evidence="8">
    <location>
        <begin position="56"/>
        <end position="73"/>
    </location>
</feature>
<feature type="transmembrane region" description="Helical" evidence="8">
    <location>
        <begin position="148"/>
        <end position="172"/>
    </location>
</feature>
<feature type="transmembrane region" description="Helical" evidence="8">
    <location>
        <begin position="184"/>
        <end position="205"/>
    </location>
</feature>
<feature type="transmembrane region" description="Helical" evidence="8">
    <location>
        <begin position="85"/>
        <end position="106"/>
    </location>
</feature>
<dbReference type="GO" id="GO:0033214">
    <property type="term" value="P:siderophore-iron import into cell"/>
    <property type="evidence" value="ECO:0007669"/>
    <property type="project" value="TreeGrafter"/>
</dbReference>
<dbReference type="GO" id="GO:0005886">
    <property type="term" value="C:plasma membrane"/>
    <property type="evidence" value="ECO:0007669"/>
    <property type="project" value="UniProtKB-SubCell"/>
</dbReference>
<keyword evidence="3" id="KW-0813">Transport</keyword>
<protein>
    <submittedName>
        <fullName evidence="9">Iron ABC transporter permease</fullName>
    </submittedName>
</protein>
<keyword evidence="6 8" id="KW-1133">Transmembrane helix</keyword>
<keyword evidence="5 8" id="KW-0812">Transmembrane</keyword>
<evidence type="ECO:0000256" key="1">
    <source>
        <dbReference type="ARBA" id="ARBA00004651"/>
    </source>
</evidence>
<feature type="transmembrane region" description="Helical" evidence="8">
    <location>
        <begin position="275"/>
        <end position="302"/>
    </location>
</feature>
<evidence type="ECO:0000256" key="6">
    <source>
        <dbReference type="ARBA" id="ARBA00022989"/>
    </source>
</evidence>
<dbReference type="OrthoDB" id="4455417at2"/>
<keyword evidence="10" id="KW-1185">Reference proteome</keyword>
<feature type="transmembrane region" description="Helical" evidence="8">
    <location>
        <begin position="226"/>
        <end position="255"/>
    </location>
</feature>
<dbReference type="InterPro" id="IPR000522">
    <property type="entry name" value="ABC_transptr_permease_BtuC"/>
</dbReference>
<evidence type="ECO:0000256" key="5">
    <source>
        <dbReference type="ARBA" id="ARBA00022692"/>
    </source>
</evidence>
<dbReference type="RefSeq" id="WP_108430869.1">
    <property type="nucleotide sequence ID" value="NZ_CP026947.1"/>
</dbReference>
<evidence type="ECO:0000256" key="4">
    <source>
        <dbReference type="ARBA" id="ARBA00022475"/>
    </source>
</evidence>
<evidence type="ECO:0000313" key="10">
    <source>
        <dbReference type="Proteomes" id="UP000244989"/>
    </source>
</evidence>
<accession>A0A2U1T9V5</accession>
<evidence type="ECO:0000256" key="7">
    <source>
        <dbReference type="ARBA" id="ARBA00023136"/>
    </source>
</evidence>
<dbReference type="Pfam" id="PF01032">
    <property type="entry name" value="FecCD"/>
    <property type="match status" value="1"/>
</dbReference>
<feature type="transmembrane region" description="Helical" evidence="8">
    <location>
        <begin position="342"/>
        <end position="359"/>
    </location>
</feature>
<dbReference type="EMBL" id="QEEZ01000001">
    <property type="protein sequence ID" value="PWC02787.1"/>
    <property type="molecule type" value="Genomic_DNA"/>
</dbReference>
<keyword evidence="4" id="KW-1003">Cell membrane</keyword>
<keyword evidence="7 8" id="KW-0472">Membrane</keyword>
<organism evidence="9 10">
    <name type="scientific">Corynebacterium yudongzhengii</name>
    <dbReference type="NCBI Taxonomy" id="2080740"/>
    <lineage>
        <taxon>Bacteria</taxon>
        <taxon>Bacillati</taxon>
        <taxon>Actinomycetota</taxon>
        <taxon>Actinomycetes</taxon>
        <taxon>Mycobacteriales</taxon>
        <taxon>Corynebacteriaceae</taxon>
        <taxon>Corynebacterium</taxon>
    </lineage>
</organism>
<evidence type="ECO:0000256" key="2">
    <source>
        <dbReference type="ARBA" id="ARBA00007935"/>
    </source>
</evidence>
<feature type="transmembrane region" description="Helical" evidence="8">
    <location>
        <begin position="30"/>
        <end position="50"/>
    </location>
</feature>
<comment type="similarity">
    <text evidence="2">Belongs to the binding-protein-dependent transport system permease family. FecCD subfamily.</text>
</comment>
<dbReference type="PANTHER" id="PTHR30472">
    <property type="entry name" value="FERRIC ENTEROBACTIN TRANSPORT SYSTEM PERMEASE PROTEIN"/>
    <property type="match status" value="1"/>
</dbReference>
<evidence type="ECO:0000256" key="3">
    <source>
        <dbReference type="ARBA" id="ARBA00022448"/>
    </source>
</evidence>
<gene>
    <name evidence="9" type="ORF">DF222_00625</name>
</gene>
<dbReference type="AlphaFoldDB" id="A0A2U1T9V5"/>
<dbReference type="Gene3D" id="1.10.3470.10">
    <property type="entry name" value="ABC transporter involved in vitamin B12 uptake, BtuC"/>
    <property type="match status" value="1"/>
</dbReference>
<evidence type="ECO:0000256" key="8">
    <source>
        <dbReference type="SAM" id="Phobius"/>
    </source>
</evidence>
<proteinExistence type="inferred from homology"/>
<reference evidence="10" key="1">
    <citation type="submission" date="2018-04" db="EMBL/GenBank/DDBJ databases">
        <authorList>
            <person name="Liu S."/>
            <person name="Wang Z."/>
            <person name="Li J."/>
        </authorList>
    </citation>
    <scope>NUCLEOTIDE SEQUENCE [LARGE SCALE GENOMIC DNA]</scope>
    <source>
        <strain evidence="10">2189</strain>
    </source>
</reference>
<dbReference type="InterPro" id="IPR037294">
    <property type="entry name" value="ABC_BtuC-like"/>
</dbReference>
<dbReference type="PANTHER" id="PTHR30472:SF24">
    <property type="entry name" value="FERRIC ENTEROBACTIN TRANSPORT SYSTEM PERMEASE PROTEIN FEPG"/>
    <property type="match status" value="1"/>
</dbReference>
<dbReference type="CDD" id="cd06550">
    <property type="entry name" value="TM_ABC_iron-siderophores_like"/>
    <property type="match status" value="1"/>
</dbReference>
<comment type="subcellular location">
    <subcellularLocation>
        <location evidence="1">Cell membrane</location>
        <topology evidence="1">Multi-pass membrane protein</topology>
    </subcellularLocation>
</comment>
<evidence type="ECO:0000313" key="9">
    <source>
        <dbReference type="EMBL" id="PWC02787.1"/>
    </source>
</evidence>
<feature type="transmembrane region" description="Helical" evidence="8">
    <location>
        <begin position="314"/>
        <end position="336"/>
    </location>
</feature>
<dbReference type="SUPFAM" id="SSF81345">
    <property type="entry name" value="ABC transporter involved in vitamin B12 uptake, BtuC"/>
    <property type="match status" value="1"/>
</dbReference>
<sequence>MSQRQSQSPHAPVLRALRVGPASMPINPRLLLCVALAGAVLALGVCYSVTQGEFQLSMGEVLAVFAGGGSAIERAVVFDMRLGRAVVACLVGAALGFSGALTQSVARNPLASPDILGITNGASLAAVATIIFAGAGAGGVVEAGATTVMATVGIPGAAIIGAGLAAVVIWLLAGSARGSVLKVVLIGVGMSIFLSSMTTWLLAYAQLDRAASARMWLTGSLNGRDWNHAGAPFVVVLVAVLVGGWLAFQLAALVLGPATAHVLGHRVGVAQAVQLVVAVILAAVAVAAAGPIGFIAFVSPHVARGLARTPTPPLMFSALMGAVLLLGADLLARVVLPWELPVGVVTAFIGAPFLLYIIVRVRREETV</sequence>
<name>A0A2U1T9V5_9CORY</name>